<reference evidence="9 10" key="1">
    <citation type="submission" date="2016-10" db="EMBL/GenBank/DDBJ databases">
        <authorList>
            <person name="de Groot N.N."/>
        </authorList>
    </citation>
    <scope>NUCLEOTIDE SEQUENCE [LARGE SCALE GENOMIC DNA]</scope>
    <source>
        <strain evidence="9 10">L 420-91</strain>
    </source>
</reference>
<feature type="binding site" evidence="6">
    <location>
        <position position="330"/>
    </location>
    <ligand>
        <name>S-adenosyl-L-methionine</name>
        <dbReference type="ChEBI" id="CHEBI:59789"/>
    </ligand>
</feature>
<dbReference type="FunFam" id="2.40.50.1070:FF:000003">
    <property type="entry name" value="23S rRNA (Uracil-5-)-methyltransferase RumA"/>
    <property type="match status" value="1"/>
</dbReference>
<keyword evidence="2 6" id="KW-0489">Methyltransferase</keyword>
<dbReference type="InterPro" id="IPR030390">
    <property type="entry name" value="MeTrfase_TrmA_AS"/>
</dbReference>
<dbReference type="FunFam" id="2.40.50.140:FF:000097">
    <property type="entry name" value="23S rRNA (uracil(1939)-C(5))-methyltransferase RlmD"/>
    <property type="match status" value="1"/>
</dbReference>
<keyword evidence="4 6" id="KW-0949">S-adenosyl-L-methionine</keyword>
<sequence>MGNTSRKKKQAATAIAGLPLKKNQTVELVIEDLSHEGNGVGRYQGYTLFVPGALPGETIIAKATKLKKQFGYARLMEIREPAASRAEPPCPIYKRCGGCMLQHMDYDAQLAFKRKLVEENLRRIGKIEGALIHPTIGMEDPWRYRNKAQVPIGEEEGGLIGGFYAQRSHEIIDMKECLIQHEKSDEVVARVKEIAGKYGIRAYDEEAHSGLLRHVVTKVGFATGEVMIVLVTNGERIPHAEALVQELVEAIPGVKSIVQNVNTKRTNVIFGDVTRVLWGEEYIYDTIGDVKFAISARSFYQVNPVQTERLYKKALEYAALTGEENVIDAYCGIGTISLFLAQKAKHVFGVEIVPEAIEDAKRNARLNEMDNVTFAVGEAETVIPRWYEEGNVADVIVVDPPRKGCDEKLLQTIIAMKPKRVVYVSCNPATLARDLRILEDGGYKTAEVQPVDMFPHTAHVECCALLIKK</sequence>
<dbReference type="AlphaFoldDB" id="A0A1G8E3D1"/>
<organism evidence="9 10">
    <name type="scientific">Aneurinibacillus thermoaerophilus</name>
    <dbReference type="NCBI Taxonomy" id="143495"/>
    <lineage>
        <taxon>Bacteria</taxon>
        <taxon>Bacillati</taxon>
        <taxon>Bacillota</taxon>
        <taxon>Bacilli</taxon>
        <taxon>Bacillales</taxon>
        <taxon>Paenibacillaceae</taxon>
        <taxon>Aneurinibacillus group</taxon>
        <taxon>Aneurinibacillus</taxon>
    </lineage>
</organism>
<name>A0A1G8E3D1_ANETH</name>
<dbReference type="Pfam" id="PF01938">
    <property type="entry name" value="TRAM"/>
    <property type="match status" value="1"/>
</dbReference>
<dbReference type="Gene3D" id="2.40.50.1070">
    <property type="match status" value="1"/>
</dbReference>
<evidence type="ECO:0000256" key="6">
    <source>
        <dbReference type="PROSITE-ProRule" id="PRU01024"/>
    </source>
</evidence>
<dbReference type="FunFam" id="3.40.50.150:FF:000009">
    <property type="entry name" value="23S rRNA (Uracil(1939)-C(5))-methyltransferase RlmD"/>
    <property type="match status" value="1"/>
</dbReference>
<dbReference type="CDD" id="cd02440">
    <property type="entry name" value="AdoMet_MTases"/>
    <property type="match status" value="1"/>
</dbReference>
<dbReference type="SUPFAM" id="SSF50249">
    <property type="entry name" value="Nucleic acid-binding proteins"/>
    <property type="match status" value="1"/>
</dbReference>
<dbReference type="RefSeq" id="WP_254778337.1">
    <property type="nucleotide sequence ID" value="NZ_FNDE01000039.1"/>
</dbReference>
<gene>
    <name evidence="9" type="ORF">SAMN04489735_10396</name>
</gene>
<dbReference type="Proteomes" id="UP000198956">
    <property type="component" value="Unassembled WGS sequence"/>
</dbReference>
<feature type="domain" description="TRAM" evidence="8">
    <location>
        <begin position="19"/>
        <end position="77"/>
    </location>
</feature>
<keyword evidence="5" id="KW-0411">Iron-sulfur</keyword>
<comment type="similarity">
    <text evidence="6">Belongs to the class I-like SAM-binding methyltransferase superfamily. RNA M5U methyltransferase family.</text>
</comment>
<evidence type="ECO:0000256" key="3">
    <source>
        <dbReference type="ARBA" id="ARBA00022679"/>
    </source>
</evidence>
<feature type="binding site" evidence="6">
    <location>
        <position position="351"/>
    </location>
    <ligand>
        <name>S-adenosyl-L-methionine</name>
        <dbReference type="ChEBI" id="CHEBI:59789"/>
    </ligand>
</feature>
<feature type="binding site" evidence="6">
    <location>
        <position position="301"/>
    </location>
    <ligand>
        <name>S-adenosyl-L-methionine</name>
        <dbReference type="ChEBI" id="CHEBI:59789"/>
    </ligand>
</feature>
<dbReference type="Gene3D" id="2.40.50.140">
    <property type="entry name" value="Nucleic acid-binding proteins"/>
    <property type="match status" value="1"/>
</dbReference>
<keyword evidence="1" id="KW-0004">4Fe-4S</keyword>
<dbReference type="Pfam" id="PF05958">
    <property type="entry name" value="tRNA_U5-meth_tr"/>
    <property type="match status" value="1"/>
</dbReference>
<dbReference type="InterPro" id="IPR030391">
    <property type="entry name" value="MeTrfase_TrmA_CS"/>
</dbReference>
<dbReference type="PROSITE" id="PS01230">
    <property type="entry name" value="TRMA_1"/>
    <property type="match status" value="1"/>
</dbReference>
<dbReference type="InterPro" id="IPR012340">
    <property type="entry name" value="NA-bd_OB-fold"/>
</dbReference>
<evidence type="ECO:0000256" key="1">
    <source>
        <dbReference type="ARBA" id="ARBA00022485"/>
    </source>
</evidence>
<evidence type="ECO:0000256" key="4">
    <source>
        <dbReference type="ARBA" id="ARBA00022691"/>
    </source>
</evidence>
<evidence type="ECO:0000256" key="2">
    <source>
        <dbReference type="ARBA" id="ARBA00022603"/>
    </source>
</evidence>
<keyword evidence="3 6" id="KW-0808">Transferase</keyword>
<evidence type="ECO:0000259" key="8">
    <source>
        <dbReference type="PROSITE" id="PS50926"/>
    </source>
</evidence>
<dbReference type="Gene3D" id="3.40.50.150">
    <property type="entry name" value="Vaccinia Virus protein VP39"/>
    <property type="match status" value="1"/>
</dbReference>
<dbReference type="EMBL" id="FNDE01000039">
    <property type="protein sequence ID" value="SDH64404.1"/>
    <property type="molecule type" value="Genomic_DNA"/>
</dbReference>
<dbReference type="PANTHER" id="PTHR11061:SF30">
    <property type="entry name" value="TRNA (URACIL(54)-C(5))-METHYLTRANSFERASE"/>
    <property type="match status" value="1"/>
</dbReference>
<feature type="active site" description="Nucleophile" evidence="6">
    <location>
        <position position="426"/>
    </location>
</feature>
<evidence type="ECO:0000256" key="5">
    <source>
        <dbReference type="ARBA" id="ARBA00023014"/>
    </source>
</evidence>
<accession>A0A1G8E3D1</accession>
<evidence type="ECO:0000256" key="7">
    <source>
        <dbReference type="PROSITE-ProRule" id="PRU10015"/>
    </source>
</evidence>
<dbReference type="PROSITE" id="PS50926">
    <property type="entry name" value="TRAM"/>
    <property type="match status" value="1"/>
</dbReference>
<dbReference type="InterPro" id="IPR010280">
    <property type="entry name" value="U5_MeTrfase_fam"/>
</dbReference>
<dbReference type="InterPro" id="IPR029063">
    <property type="entry name" value="SAM-dependent_MTases_sf"/>
</dbReference>
<feature type="active site" evidence="7">
    <location>
        <position position="426"/>
    </location>
</feature>
<protein>
    <submittedName>
        <fullName evidence="9">23S rRNA m(5)U-1939 methyltransferase</fullName>
    </submittedName>
</protein>
<dbReference type="PROSITE" id="PS51687">
    <property type="entry name" value="SAM_MT_RNA_M5U"/>
    <property type="match status" value="1"/>
</dbReference>
<dbReference type="NCBIfam" id="TIGR00479">
    <property type="entry name" value="rumA"/>
    <property type="match status" value="1"/>
</dbReference>
<keyword evidence="1" id="KW-0408">Iron</keyword>
<proteinExistence type="inferred from homology"/>
<keyword evidence="1" id="KW-0479">Metal-binding</keyword>
<evidence type="ECO:0000313" key="9">
    <source>
        <dbReference type="EMBL" id="SDH64404.1"/>
    </source>
</evidence>
<dbReference type="GO" id="GO:0070475">
    <property type="term" value="P:rRNA base methylation"/>
    <property type="evidence" value="ECO:0007669"/>
    <property type="project" value="TreeGrafter"/>
</dbReference>
<dbReference type="SUPFAM" id="SSF53335">
    <property type="entry name" value="S-adenosyl-L-methionine-dependent methyltransferases"/>
    <property type="match status" value="1"/>
</dbReference>
<dbReference type="PROSITE" id="PS01231">
    <property type="entry name" value="TRMA_2"/>
    <property type="match status" value="1"/>
</dbReference>
<dbReference type="PANTHER" id="PTHR11061">
    <property type="entry name" value="RNA M5U METHYLTRANSFERASE"/>
    <property type="match status" value="1"/>
</dbReference>
<feature type="binding site" evidence="6">
    <location>
        <position position="399"/>
    </location>
    <ligand>
        <name>S-adenosyl-L-methionine</name>
        <dbReference type="ChEBI" id="CHEBI:59789"/>
    </ligand>
</feature>
<dbReference type="GO" id="GO:0051539">
    <property type="term" value="F:4 iron, 4 sulfur cluster binding"/>
    <property type="evidence" value="ECO:0007669"/>
    <property type="project" value="UniProtKB-KW"/>
</dbReference>
<evidence type="ECO:0000313" key="10">
    <source>
        <dbReference type="Proteomes" id="UP000198956"/>
    </source>
</evidence>
<dbReference type="InterPro" id="IPR002792">
    <property type="entry name" value="TRAM_dom"/>
</dbReference>
<dbReference type="GO" id="GO:0070041">
    <property type="term" value="F:rRNA (uridine-C5-)-methyltransferase activity"/>
    <property type="evidence" value="ECO:0007669"/>
    <property type="project" value="TreeGrafter"/>
</dbReference>